<proteinExistence type="predicted"/>
<comment type="caution">
    <text evidence="1">The sequence shown here is derived from an EMBL/GenBank/DDBJ whole genome shotgun (WGS) entry which is preliminary data.</text>
</comment>
<dbReference type="Gene3D" id="1.10.287.950">
    <property type="entry name" value="Methyl-accepting chemotaxis protein"/>
    <property type="match status" value="1"/>
</dbReference>
<name>A0AAD4IKC0_9PLEO</name>
<protein>
    <submittedName>
        <fullName evidence="1">Uncharacterized protein</fullName>
    </submittedName>
</protein>
<evidence type="ECO:0000313" key="2">
    <source>
        <dbReference type="Proteomes" id="UP001199106"/>
    </source>
</evidence>
<sequence length="421" mass="47983">METSIRVQVPARGWKTFCLEFHLAYLIPREVKSSPAGEHADKSTNKSLIDLVCLGLQSSSDAVSSQHCIQEANISIVVCGWSNTGWTGYAFANTGTKTEEEEVDDDDLDSRIQQDFLAAENGCDNVVDANSSEYDARKYWLRVLAIRCELKCSDLCLASMGTSEMDAKAIRKSSDRTIYAMQLLRTLRDSLSMTLRAYRRFDEFGGDNCYFSDMVDPQLGRMLDLEANRLTFESIQLNRETNKLNMRSHDLAIESNELTKETNTLNAESHELNMESHRLNKESNQLNLESNQLNKDSNRINMDNHDLSERTHKLNQRTSVLSNKMREINDLSMNAALANRAAAAKTSRSTRVNVELLLFTTPLQMVLQYFDSEKDIFVLMVILRLFTLLFEHAHSLLKIIPWKKSNRSNEEIQRPSLEQSV</sequence>
<organism evidence="1 2">
    <name type="scientific">Alternaria panax</name>
    <dbReference type="NCBI Taxonomy" id="48097"/>
    <lineage>
        <taxon>Eukaryota</taxon>
        <taxon>Fungi</taxon>
        <taxon>Dikarya</taxon>
        <taxon>Ascomycota</taxon>
        <taxon>Pezizomycotina</taxon>
        <taxon>Dothideomycetes</taxon>
        <taxon>Pleosporomycetidae</taxon>
        <taxon>Pleosporales</taxon>
        <taxon>Pleosporineae</taxon>
        <taxon>Pleosporaceae</taxon>
        <taxon>Alternaria</taxon>
        <taxon>Alternaria sect. Panax</taxon>
    </lineage>
</organism>
<dbReference type="AlphaFoldDB" id="A0AAD4IKC0"/>
<accession>A0AAD4IKC0</accession>
<keyword evidence="2" id="KW-1185">Reference proteome</keyword>
<dbReference type="Proteomes" id="UP001199106">
    <property type="component" value="Unassembled WGS sequence"/>
</dbReference>
<evidence type="ECO:0000313" key="1">
    <source>
        <dbReference type="EMBL" id="KAG9196556.1"/>
    </source>
</evidence>
<gene>
    <name evidence="1" type="ORF">G6011_01677</name>
</gene>
<dbReference type="EMBL" id="JAANER010000001">
    <property type="protein sequence ID" value="KAG9196556.1"/>
    <property type="molecule type" value="Genomic_DNA"/>
</dbReference>
<reference evidence="1" key="1">
    <citation type="submission" date="2021-07" db="EMBL/GenBank/DDBJ databases">
        <title>Genome Resource of American Ginseng Black Spot Pathogen Alternaria panax.</title>
        <authorList>
            <person name="Qiu C."/>
            <person name="Wang W."/>
            <person name="Liu Z."/>
        </authorList>
    </citation>
    <scope>NUCLEOTIDE SEQUENCE</scope>
    <source>
        <strain evidence="1">BNCC115425</strain>
    </source>
</reference>